<evidence type="ECO:0000256" key="1">
    <source>
        <dbReference type="PROSITE-ProRule" id="PRU00047"/>
    </source>
</evidence>
<organism evidence="3 4">
    <name type="scientific">Stentor coeruleus</name>
    <dbReference type="NCBI Taxonomy" id="5963"/>
    <lineage>
        <taxon>Eukaryota</taxon>
        <taxon>Sar</taxon>
        <taxon>Alveolata</taxon>
        <taxon>Ciliophora</taxon>
        <taxon>Postciliodesmatophora</taxon>
        <taxon>Heterotrichea</taxon>
        <taxon>Heterotrichida</taxon>
        <taxon>Stentoridae</taxon>
        <taxon>Stentor</taxon>
    </lineage>
</organism>
<protein>
    <recommendedName>
        <fullName evidence="2">CCHC-type domain-containing protein</fullName>
    </recommendedName>
</protein>
<comment type="caution">
    <text evidence="3">The sequence shown here is derived from an EMBL/GenBank/DDBJ whole genome shotgun (WGS) entry which is preliminary data.</text>
</comment>
<accession>A0A1R2C6Z4</accession>
<keyword evidence="1" id="KW-0862">Zinc</keyword>
<evidence type="ECO:0000259" key="2">
    <source>
        <dbReference type="PROSITE" id="PS50158"/>
    </source>
</evidence>
<sequence>MGTKRQNFGQNCSGNTWAVWVLFLKQDKYYIAYDKEDNYKKAQDKDYIKNIGLEKSGKVTIIECENEHEAFWTCLKTSIEMMQNYGIQNIRSDIFPDIFLSPMALSYIDNLIKHKVVSCYTDLMCFRCGRKGHSAEVCYAQSNSKGYLIDEYSESSNNSLS</sequence>
<evidence type="ECO:0000313" key="4">
    <source>
        <dbReference type="Proteomes" id="UP000187209"/>
    </source>
</evidence>
<keyword evidence="1" id="KW-0863">Zinc-finger</keyword>
<dbReference type="Proteomes" id="UP000187209">
    <property type="component" value="Unassembled WGS sequence"/>
</dbReference>
<evidence type="ECO:0000313" key="3">
    <source>
        <dbReference type="EMBL" id="OMJ84794.1"/>
    </source>
</evidence>
<dbReference type="PROSITE" id="PS50158">
    <property type="entry name" value="ZF_CCHC"/>
    <property type="match status" value="1"/>
</dbReference>
<dbReference type="GO" id="GO:0003676">
    <property type="term" value="F:nucleic acid binding"/>
    <property type="evidence" value="ECO:0007669"/>
    <property type="project" value="InterPro"/>
</dbReference>
<dbReference type="GO" id="GO:0008270">
    <property type="term" value="F:zinc ion binding"/>
    <property type="evidence" value="ECO:0007669"/>
    <property type="project" value="UniProtKB-KW"/>
</dbReference>
<dbReference type="InterPro" id="IPR001878">
    <property type="entry name" value="Znf_CCHC"/>
</dbReference>
<proteinExistence type="predicted"/>
<dbReference type="EMBL" id="MPUH01000258">
    <property type="protein sequence ID" value="OMJ84794.1"/>
    <property type="molecule type" value="Genomic_DNA"/>
</dbReference>
<name>A0A1R2C6Z4_9CILI</name>
<keyword evidence="4" id="KW-1185">Reference proteome</keyword>
<feature type="domain" description="CCHC-type" evidence="2">
    <location>
        <begin position="125"/>
        <end position="138"/>
    </location>
</feature>
<gene>
    <name evidence="3" type="ORF">SteCoe_14050</name>
</gene>
<dbReference type="AlphaFoldDB" id="A0A1R2C6Z4"/>
<reference evidence="3 4" key="1">
    <citation type="submission" date="2016-11" db="EMBL/GenBank/DDBJ databases">
        <title>The macronuclear genome of Stentor coeruleus: a giant cell with tiny introns.</title>
        <authorList>
            <person name="Slabodnick M."/>
            <person name="Ruby J.G."/>
            <person name="Reiff S.B."/>
            <person name="Swart E.C."/>
            <person name="Gosai S."/>
            <person name="Prabakaran S."/>
            <person name="Witkowska E."/>
            <person name="Larue G.E."/>
            <person name="Fisher S."/>
            <person name="Freeman R.M."/>
            <person name="Gunawardena J."/>
            <person name="Chu W."/>
            <person name="Stover N.A."/>
            <person name="Gregory B.D."/>
            <person name="Nowacki M."/>
            <person name="Derisi J."/>
            <person name="Roy S.W."/>
            <person name="Marshall W.F."/>
            <person name="Sood P."/>
        </authorList>
    </citation>
    <scope>NUCLEOTIDE SEQUENCE [LARGE SCALE GENOMIC DNA]</scope>
    <source>
        <strain evidence="3">WM001</strain>
    </source>
</reference>
<keyword evidence="1" id="KW-0479">Metal-binding</keyword>